<accession>A0A6A6UW91</accession>
<sequence length="118" mass="13195">MPTHTDFDPFTSLRNAIFRNHTMPPITPEKPYAKCMHCLTEVSKHRLSAPAVDLPQRGLANTQIAISIRSKNTDQRNKVCYGLCMVLAPLNMALALSWVTVESFGTLPKERLMLAPIC</sequence>
<keyword evidence="1" id="KW-0812">Transmembrane</keyword>
<dbReference type="AlphaFoldDB" id="A0A6A6UW91"/>
<name>A0A6A6UW91_9PLEO</name>
<dbReference type="OrthoDB" id="2653987at2759"/>
<evidence type="ECO:0000256" key="1">
    <source>
        <dbReference type="SAM" id="Phobius"/>
    </source>
</evidence>
<dbReference type="Proteomes" id="UP000799440">
    <property type="component" value="Unassembled WGS sequence"/>
</dbReference>
<keyword evidence="1" id="KW-1133">Transmembrane helix</keyword>
<evidence type="ECO:0000313" key="2">
    <source>
        <dbReference type="EMBL" id="KAF2741714.1"/>
    </source>
</evidence>
<evidence type="ECO:0000313" key="3">
    <source>
        <dbReference type="Proteomes" id="UP000799440"/>
    </source>
</evidence>
<organism evidence="2 3">
    <name type="scientific">Sporormia fimetaria CBS 119925</name>
    <dbReference type="NCBI Taxonomy" id="1340428"/>
    <lineage>
        <taxon>Eukaryota</taxon>
        <taxon>Fungi</taxon>
        <taxon>Dikarya</taxon>
        <taxon>Ascomycota</taxon>
        <taxon>Pezizomycotina</taxon>
        <taxon>Dothideomycetes</taxon>
        <taxon>Pleosporomycetidae</taxon>
        <taxon>Pleosporales</taxon>
        <taxon>Sporormiaceae</taxon>
        <taxon>Sporormia</taxon>
    </lineage>
</organism>
<protein>
    <submittedName>
        <fullName evidence="2">Uncharacterized protein</fullName>
    </submittedName>
</protein>
<keyword evidence="1" id="KW-0472">Membrane</keyword>
<gene>
    <name evidence="2" type="ORF">M011DRAFT_318748</name>
</gene>
<keyword evidence="3" id="KW-1185">Reference proteome</keyword>
<feature type="transmembrane region" description="Helical" evidence="1">
    <location>
        <begin position="79"/>
        <end position="101"/>
    </location>
</feature>
<proteinExistence type="predicted"/>
<dbReference type="EMBL" id="MU006629">
    <property type="protein sequence ID" value="KAF2741714.1"/>
    <property type="molecule type" value="Genomic_DNA"/>
</dbReference>
<reference evidence="2" key="1">
    <citation type="journal article" date="2020" name="Stud. Mycol.">
        <title>101 Dothideomycetes genomes: a test case for predicting lifestyles and emergence of pathogens.</title>
        <authorList>
            <person name="Haridas S."/>
            <person name="Albert R."/>
            <person name="Binder M."/>
            <person name="Bloem J."/>
            <person name="Labutti K."/>
            <person name="Salamov A."/>
            <person name="Andreopoulos B."/>
            <person name="Baker S."/>
            <person name="Barry K."/>
            <person name="Bills G."/>
            <person name="Bluhm B."/>
            <person name="Cannon C."/>
            <person name="Castanera R."/>
            <person name="Culley D."/>
            <person name="Daum C."/>
            <person name="Ezra D."/>
            <person name="Gonzalez J."/>
            <person name="Henrissat B."/>
            <person name="Kuo A."/>
            <person name="Liang C."/>
            <person name="Lipzen A."/>
            <person name="Lutzoni F."/>
            <person name="Magnuson J."/>
            <person name="Mondo S."/>
            <person name="Nolan M."/>
            <person name="Ohm R."/>
            <person name="Pangilinan J."/>
            <person name="Park H.-J."/>
            <person name="Ramirez L."/>
            <person name="Alfaro M."/>
            <person name="Sun H."/>
            <person name="Tritt A."/>
            <person name="Yoshinaga Y."/>
            <person name="Zwiers L.-H."/>
            <person name="Turgeon B."/>
            <person name="Goodwin S."/>
            <person name="Spatafora J."/>
            <person name="Crous P."/>
            <person name="Grigoriev I."/>
        </authorList>
    </citation>
    <scope>NUCLEOTIDE SEQUENCE</scope>
    <source>
        <strain evidence="2">CBS 119925</strain>
    </source>
</reference>